<dbReference type="FunFam" id="3.40.50.980:FF:000001">
    <property type="entry name" value="Non-ribosomal peptide synthetase"/>
    <property type="match status" value="1"/>
</dbReference>
<dbReference type="Proteomes" id="UP000619078">
    <property type="component" value="Unassembled WGS sequence"/>
</dbReference>
<dbReference type="SUPFAM" id="SSF53901">
    <property type="entry name" value="Thiolase-like"/>
    <property type="match status" value="1"/>
</dbReference>
<dbReference type="InterPro" id="IPR016039">
    <property type="entry name" value="Thiolase-like"/>
</dbReference>
<dbReference type="PROSITE" id="PS52004">
    <property type="entry name" value="KS3_2"/>
    <property type="match status" value="1"/>
</dbReference>
<dbReference type="InterPro" id="IPR020806">
    <property type="entry name" value="PKS_PP-bd"/>
</dbReference>
<dbReference type="InterPro" id="IPR016036">
    <property type="entry name" value="Malonyl_transacylase_ACP-bd"/>
</dbReference>
<dbReference type="Pfam" id="PF16197">
    <property type="entry name" value="KAsynt_C_assoc"/>
    <property type="match status" value="1"/>
</dbReference>
<keyword evidence="6" id="KW-0663">Pyridoxal phosphate</keyword>
<evidence type="ECO:0000259" key="9">
    <source>
        <dbReference type="PROSITE" id="PS52004"/>
    </source>
</evidence>
<dbReference type="InterPro" id="IPR036736">
    <property type="entry name" value="ACP-like_sf"/>
</dbReference>
<dbReference type="Pfam" id="PF00550">
    <property type="entry name" value="PP-binding"/>
    <property type="match status" value="2"/>
</dbReference>
<dbReference type="GO" id="GO:0030170">
    <property type="term" value="F:pyridoxal phosphate binding"/>
    <property type="evidence" value="ECO:0007669"/>
    <property type="project" value="InterPro"/>
</dbReference>
<comment type="similarity">
    <text evidence="2">Belongs to the ATP-dependent AMP-binding enzyme family.</text>
</comment>
<dbReference type="CDD" id="cd00833">
    <property type="entry name" value="PKS"/>
    <property type="match status" value="1"/>
</dbReference>
<dbReference type="InterPro" id="IPR015421">
    <property type="entry name" value="PyrdxlP-dep_Trfase_major"/>
</dbReference>
<dbReference type="InterPro" id="IPR020845">
    <property type="entry name" value="AMP-binding_CS"/>
</dbReference>
<dbReference type="EMBL" id="JACWMX010000006">
    <property type="protein sequence ID" value="MBD1394376.1"/>
    <property type="molecule type" value="Genomic_DNA"/>
</dbReference>
<protein>
    <submittedName>
        <fullName evidence="10">Amino acid adenylation domain-containing protein</fullName>
    </submittedName>
</protein>
<feature type="domain" description="Ketosynthase family 3 (KS3)" evidence="9">
    <location>
        <begin position="621"/>
        <end position="1044"/>
    </location>
</feature>
<keyword evidence="11" id="KW-1185">Reference proteome</keyword>
<dbReference type="Gene3D" id="3.40.640.10">
    <property type="entry name" value="Type I PLP-dependent aspartate aminotransferase-like (Major domain)"/>
    <property type="match status" value="1"/>
</dbReference>
<feature type="domain" description="Carrier" evidence="8">
    <location>
        <begin position="1518"/>
        <end position="1598"/>
    </location>
</feature>
<dbReference type="InterPro" id="IPR014031">
    <property type="entry name" value="Ketoacyl_synth_C"/>
</dbReference>
<dbReference type="PROSITE" id="PS50075">
    <property type="entry name" value="CARRIER"/>
    <property type="match status" value="2"/>
</dbReference>
<dbReference type="InterPro" id="IPR006162">
    <property type="entry name" value="Ppantetheine_attach_site"/>
</dbReference>
<dbReference type="SUPFAM" id="SSF47336">
    <property type="entry name" value="ACP-like"/>
    <property type="match status" value="2"/>
</dbReference>
<dbReference type="PANTHER" id="PTHR43775:SF51">
    <property type="entry name" value="INACTIVE PHENOLPHTHIOCEROL SYNTHESIS POLYKETIDE SYNTHASE TYPE I PKS1-RELATED"/>
    <property type="match status" value="1"/>
</dbReference>
<feature type="region of interest" description="Disordered" evidence="7">
    <location>
        <begin position="2200"/>
        <end position="2236"/>
    </location>
</feature>
<dbReference type="FunFam" id="3.30.300.30:FF:000010">
    <property type="entry name" value="Enterobactin synthetase component F"/>
    <property type="match status" value="1"/>
</dbReference>
<dbReference type="InterPro" id="IPR050091">
    <property type="entry name" value="PKS_NRPS_Biosynth_Enz"/>
</dbReference>
<evidence type="ECO:0000256" key="1">
    <source>
        <dbReference type="ARBA" id="ARBA00001957"/>
    </source>
</evidence>
<dbReference type="InterPro" id="IPR020841">
    <property type="entry name" value="PKS_Beta-ketoAc_synthase_dom"/>
</dbReference>
<reference evidence="10" key="1">
    <citation type="submission" date="2020-09" db="EMBL/GenBank/DDBJ databases">
        <title>Novel species of Mucilaginibacter isolated from a glacier on the Tibetan Plateau.</title>
        <authorList>
            <person name="Liu Q."/>
            <person name="Xin Y.-H."/>
        </authorList>
    </citation>
    <scope>NUCLEOTIDE SEQUENCE</scope>
    <source>
        <strain evidence="10">ZB1P21</strain>
    </source>
</reference>
<dbReference type="Pfam" id="PF00698">
    <property type="entry name" value="Acyl_transf_1"/>
    <property type="match status" value="1"/>
</dbReference>
<name>A0A926S756_9SPHI</name>
<evidence type="ECO:0000256" key="6">
    <source>
        <dbReference type="ARBA" id="ARBA00022898"/>
    </source>
</evidence>
<dbReference type="SUPFAM" id="SSF55048">
    <property type="entry name" value="Probable ACP-binding domain of malonyl-CoA ACP transacylase"/>
    <property type="match status" value="1"/>
</dbReference>
<evidence type="ECO:0000256" key="7">
    <source>
        <dbReference type="SAM" id="MobiDB-lite"/>
    </source>
</evidence>
<dbReference type="InterPro" id="IPR015422">
    <property type="entry name" value="PyrdxlP-dep_Trfase_small"/>
</dbReference>
<gene>
    <name evidence="10" type="ORF">IDJ76_14805</name>
</gene>
<dbReference type="SMART" id="SM00825">
    <property type="entry name" value="PKS_KS"/>
    <property type="match status" value="1"/>
</dbReference>
<dbReference type="Gene3D" id="3.30.70.3290">
    <property type="match status" value="1"/>
</dbReference>
<keyword evidence="3" id="KW-0596">Phosphopantetheine</keyword>
<evidence type="ECO:0000259" key="8">
    <source>
        <dbReference type="PROSITE" id="PS50075"/>
    </source>
</evidence>
<evidence type="ECO:0000313" key="11">
    <source>
        <dbReference type="Proteomes" id="UP000619078"/>
    </source>
</evidence>
<dbReference type="Gene3D" id="3.40.47.10">
    <property type="match status" value="1"/>
</dbReference>
<evidence type="ECO:0000256" key="2">
    <source>
        <dbReference type="ARBA" id="ARBA00006432"/>
    </source>
</evidence>
<dbReference type="InterPro" id="IPR000873">
    <property type="entry name" value="AMP-dep_synth/lig_dom"/>
</dbReference>
<dbReference type="Gene3D" id="2.30.38.10">
    <property type="entry name" value="Luciferase, Domain 3"/>
    <property type="match status" value="1"/>
</dbReference>
<dbReference type="InterPro" id="IPR010071">
    <property type="entry name" value="AA_adenyl_dom"/>
</dbReference>
<dbReference type="SUPFAM" id="SSF56801">
    <property type="entry name" value="Acetyl-CoA synthetase-like"/>
    <property type="match status" value="1"/>
</dbReference>
<dbReference type="Pfam" id="PF02801">
    <property type="entry name" value="Ketoacyl-synt_C"/>
    <property type="match status" value="1"/>
</dbReference>
<dbReference type="Gene3D" id="3.40.50.980">
    <property type="match status" value="2"/>
</dbReference>
<comment type="caution">
    <text evidence="10">The sequence shown here is derived from an EMBL/GenBank/DDBJ whole genome shotgun (WGS) entry which is preliminary data.</text>
</comment>
<proteinExistence type="inferred from homology"/>
<organism evidence="10 11">
    <name type="scientific">Mucilaginibacter glaciei</name>
    <dbReference type="NCBI Taxonomy" id="2772109"/>
    <lineage>
        <taxon>Bacteria</taxon>
        <taxon>Pseudomonadati</taxon>
        <taxon>Bacteroidota</taxon>
        <taxon>Sphingobacteriia</taxon>
        <taxon>Sphingobacteriales</taxon>
        <taxon>Sphingobacteriaceae</taxon>
        <taxon>Mucilaginibacter</taxon>
    </lineage>
</organism>
<dbReference type="Pfam" id="PF13193">
    <property type="entry name" value="AMP-binding_C"/>
    <property type="match status" value="1"/>
</dbReference>
<dbReference type="InterPro" id="IPR025110">
    <property type="entry name" value="AMP-bd_C"/>
</dbReference>
<dbReference type="InterPro" id="IPR001227">
    <property type="entry name" value="Ac_transferase_dom_sf"/>
</dbReference>
<dbReference type="NCBIfam" id="TIGR01733">
    <property type="entry name" value="AA-adenyl-dom"/>
    <property type="match status" value="1"/>
</dbReference>
<dbReference type="SUPFAM" id="SSF53383">
    <property type="entry name" value="PLP-dependent transferases"/>
    <property type="match status" value="1"/>
</dbReference>
<keyword evidence="5" id="KW-0808">Transferase</keyword>
<dbReference type="PROSITE" id="PS00012">
    <property type="entry name" value="PHOSPHOPANTETHEINE"/>
    <property type="match status" value="2"/>
</dbReference>
<evidence type="ECO:0000313" key="10">
    <source>
        <dbReference type="EMBL" id="MBD1394376.1"/>
    </source>
</evidence>
<dbReference type="InterPro" id="IPR015424">
    <property type="entry name" value="PyrdxlP-dep_Trfase"/>
</dbReference>
<evidence type="ECO:0000256" key="3">
    <source>
        <dbReference type="ARBA" id="ARBA00022450"/>
    </source>
</evidence>
<keyword evidence="4" id="KW-0597">Phosphoprotein</keyword>
<dbReference type="FunFam" id="1.10.1200.10:FF:000005">
    <property type="entry name" value="Nonribosomal peptide synthetase 1"/>
    <property type="match status" value="1"/>
</dbReference>
<dbReference type="GO" id="GO:0006633">
    <property type="term" value="P:fatty acid biosynthetic process"/>
    <property type="evidence" value="ECO:0007669"/>
    <property type="project" value="InterPro"/>
</dbReference>
<dbReference type="FunFam" id="3.40.50.12780:FF:000012">
    <property type="entry name" value="Non-ribosomal peptide synthetase"/>
    <property type="match status" value="1"/>
</dbReference>
<dbReference type="InterPro" id="IPR014043">
    <property type="entry name" value="Acyl_transferase_dom"/>
</dbReference>
<feature type="domain" description="Carrier" evidence="8">
    <location>
        <begin position="530"/>
        <end position="604"/>
    </location>
</feature>
<dbReference type="PROSITE" id="PS00455">
    <property type="entry name" value="AMP_BINDING"/>
    <property type="match status" value="1"/>
</dbReference>
<dbReference type="SMART" id="SM00827">
    <property type="entry name" value="PKS_AT"/>
    <property type="match status" value="1"/>
</dbReference>
<dbReference type="InterPro" id="IPR014030">
    <property type="entry name" value="Ketoacyl_synth_N"/>
</dbReference>
<dbReference type="Gene3D" id="3.90.1150.10">
    <property type="entry name" value="Aspartate Aminotransferase, domain 1"/>
    <property type="match status" value="1"/>
</dbReference>
<comment type="cofactor">
    <cofactor evidence="1">
        <name>pantetheine 4'-phosphate</name>
        <dbReference type="ChEBI" id="CHEBI:47942"/>
    </cofactor>
</comment>
<dbReference type="PROSITE" id="PS00606">
    <property type="entry name" value="KS3_1"/>
    <property type="match status" value="1"/>
</dbReference>
<dbReference type="GO" id="GO:0008483">
    <property type="term" value="F:transaminase activity"/>
    <property type="evidence" value="ECO:0007669"/>
    <property type="project" value="InterPro"/>
</dbReference>
<sequence length="2248" mass="245055">MSATEGRQILNDFNDTKANYPKDKSITELFEQQAAQTPDAVAVVFEQTELTYSELNARANQLAHYLQQKGITADTLVPLCIGRSLELMVAILGILKAGGAYVPIDPLYPEERISYMLDDTSANVVVSSAANIARFANSAATIIDFDNDRDLIGKQPVNNLETRPAPADLAYIIYTSGSTGRPKGVMVTHRNVVSLMDAMGYLSLTEKDVLLVTGSVSFDATTFEYWCTLLNGGKLIFCPEKDLLDSVAVQNLIATNQVTTMWFTSSWFNQLTDSSPEVFSRLTAALVGGEKLSEKHIGIIRNKYPNLKLVNGYGPTENTTFSLNYEINDTELRNPIPIGKPLANRGAYILNADYLLCPIGTVGEIYLSGDGIARGYLNKPDLTAEKFVVDPFSDQPGEKLYRTGDLGKWLPDGNIEYIGRTDDQVKVRGYRIELGEIESVLLQSGLVKQGAVLARDDSQKMKRLIGYMVLNDGASKQQVQDYMQQKLPDYMVPALWVALNQMPLTSNGKTDRHALPDPDHNDMADGAYVAHRNKTEEVLAAIWQQLLAIERVGVNDNFFKMGGNSLLALKTVTELKTQNYTLPITKLYQYPTIAGIAGFLDGSLNTKNKSLVPKSAVKANSGDIAVIGMAGRFPGANTVDELWQVLVEGRETTKFFTDAELDPAIPPNIRYAPNYVRARGIIDQADEFDPMFFGINPKAAELMDPQQRIFLEIAWEVLESTGHLPSRYDGSVGVFAGTGANTYFINNVISNKQLISNVGSLLVTTLNEKDYVASRTAYELDLKGPAVSVHSACSTSLLAIAEAVASLRNGQCNVAIAGGSAITSPINSGHLYQEGTMLSVDGHCRSFDAGSDGTVFSDGAGVVLLKTLGEAIHDGDTIYSVIKGVGVNNDGGDKGSFTAPNAGGQAGAIAMAIQNSGVSPADISYIEAHGTATKLGDPIEMEGLTMAFGPQEKNQYCAIGSIKSNMGHLTAAAGVAGFIKTTLAVYYQKIPASLFYENTNPNIDFKNSPFYVNTALVNWESTKRIAGVSSFGVGGTNVHVVLEEYPREEKVSSPGRDQQLFTWSAKTENSVSAYRGKLAAYAADYNSATLADVAYTLQTTRKDFANRSFAVAGSKEELITKLQAKPDAASSKKISGKVPDIAFMFPGQGAQYLNMGRELYEGEPVFKAAVDKCVVLLKGTDQENILEIIFNDSSDEVASEALKNTLYTQPALFIISYAMAKLWISWGVQPAVFTGHSIGEFVAGYFAGIFTLPDAIKLIATRAKMVSETPPGSMLSVRLAENELKAIMPDTLSIAVVNGSVAAVVAGTDDEVNKFADILTDKGIANRVLQTSHAFHSAMMDPIVAPFEEVVKTTTLNKPVRPIISTITGKWMSEAEATDPAYWANHLRNTVRFADMASLLIDENFLALEVGPGKVLATLVKQQAGNKTVTSIPGIETSKDSTTYGSVLKALGMLWINGIDPDWKAFYAGQQRLRVNVPTYAYDRKRYWVDPVAPINVLAPPFEAPTETLIDYPQEIPPIMANRKAALIEKLKEVFEVASGIDIDSTNTSFVEIGFDSLLLTQIATNLKKEFNVPITFRKLFEEHNTLDLLANYLDEVLPADKYQQVAAPLSAPASQNGQAQPVYQQPSYQQPVYQQPVYQQPIYQNGQPTVYTDGGNPALNMIAQQLQLLASQVATLQGSGMPVRQVQVTLPPPPMQAPVVTTEKLTAPVAPASLQPDLTPEEQIEIKKPFGATAKIDKHITGLNKKQQAFLNQLIIDFSEKTKTSKAQTQQHRPYMADPRVVSGFKPLTKEIVYPIVVKRSKGSRLWDVDDNEYIDALNGFGSNMLGYQPDVLKNAIAEQLEKGYEIGPQHELAGEVCKMLCDFTGFDRAALCSTGSEAILGAMRIARTVTGRSIIVAFSGSYHGIIDEVIVRGTKKLRTVPAAPGIMPENVQNMLILDYGTDESLRIIEERKDEIAAVLVEVVQSRRPEFLPLEFLKKLREITTESNTALIFDEVITGFRMHPGGIQAITGIRADLGTYGKVIGGGLPVGAIIGKKEYMDALDGGTWQFGDDSSPDAGVTYFAGTFVRHPLALAAVKASLMHMKERGPALQQGLTDKTTRLAAALNEILLKHKTPMYVANFGSLWKVKYHEEFPYSELIFTNLRLRGLHIMDGFPCFITDAHTDADVDFIIARFEEVIAEMIETEFIPIYDTDTDKPVAATSAPNDMGEPPVPGAKLGRDKEGNPGWFISDDKNPGKYLQVKQKAI</sequence>
<dbReference type="PANTHER" id="PTHR43775">
    <property type="entry name" value="FATTY ACID SYNTHASE"/>
    <property type="match status" value="1"/>
</dbReference>
<dbReference type="InterPro" id="IPR032821">
    <property type="entry name" value="PKS_assoc"/>
</dbReference>
<dbReference type="InterPro" id="IPR045851">
    <property type="entry name" value="AMP-bd_C_sf"/>
</dbReference>
<dbReference type="InterPro" id="IPR005814">
    <property type="entry name" value="Aminotrans_3"/>
</dbReference>
<dbReference type="SUPFAM" id="SSF52151">
    <property type="entry name" value="FabD/lysophospholipase-like"/>
    <property type="match status" value="1"/>
</dbReference>
<dbReference type="Gene3D" id="1.10.1200.10">
    <property type="entry name" value="ACP-like"/>
    <property type="match status" value="2"/>
</dbReference>
<dbReference type="InterPro" id="IPR016035">
    <property type="entry name" value="Acyl_Trfase/lysoPLipase"/>
</dbReference>
<dbReference type="CDD" id="cd12117">
    <property type="entry name" value="A_NRPS_Srf_like"/>
    <property type="match status" value="1"/>
</dbReference>
<dbReference type="Pfam" id="PF00109">
    <property type="entry name" value="ketoacyl-synt"/>
    <property type="match status" value="1"/>
</dbReference>
<dbReference type="FunFam" id="2.30.38.10:FF:000001">
    <property type="entry name" value="Non-ribosomal peptide synthetase PvdI"/>
    <property type="match status" value="1"/>
</dbReference>
<evidence type="ECO:0000256" key="4">
    <source>
        <dbReference type="ARBA" id="ARBA00022553"/>
    </source>
</evidence>
<dbReference type="GO" id="GO:0004315">
    <property type="term" value="F:3-oxoacyl-[acyl-carrier-protein] synthase activity"/>
    <property type="evidence" value="ECO:0007669"/>
    <property type="project" value="InterPro"/>
</dbReference>
<dbReference type="SMART" id="SM00823">
    <property type="entry name" value="PKS_PP"/>
    <property type="match status" value="2"/>
</dbReference>
<dbReference type="Pfam" id="PF00202">
    <property type="entry name" value="Aminotran_3"/>
    <property type="match status" value="1"/>
</dbReference>
<dbReference type="GO" id="GO:0043041">
    <property type="term" value="P:amino acid activation for nonribosomal peptide biosynthetic process"/>
    <property type="evidence" value="ECO:0007669"/>
    <property type="project" value="UniProtKB-ARBA"/>
</dbReference>
<dbReference type="Gene3D" id="3.30.300.30">
    <property type="match status" value="1"/>
</dbReference>
<dbReference type="GO" id="GO:0031177">
    <property type="term" value="F:phosphopantetheine binding"/>
    <property type="evidence" value="ECO:0007669"/>
    <property type="project" value="InterPro"/>
</dbReference>
<dbReference type="InterPro" id="IPR018201">
    <property type="entry name" value="Ketoacyl_synth_AS"/>
</dbReference>
<dbReference type="Gene3D" id="3.40.366.10">
    <property type="entry name" value="Malonyl-Coenzyme A Acyl Carrier Protein, domain 2"/>
    <property type="match status" value="1"/>
</dbReference>
<accession>A0A926S756</accession>
<dbReference type="Pfam" id="PF00501">
    <property type="entry name" value="AMP-binding"/>
    <property type="match status" value="1"/>
</dbReference>
<dbReference type="GO" id="GO:0004312">
    <property type="term" value="F:fatty acid synthase activity"/>
    <property type="evidence" value="ECO:0007669"/>
    <property type="project" value="TreeGrafter"/>
</dbReference>
<dbReference type="GO" id="GO:0044550">
    <property type="term" value="P:secondary metabolite biosynthetic process"/>
    <property type="evidence" value="ECO:0007669"/>
    <property type="project" value="UniProtKB-ARBA"/>
</dbReference>
<evidence type="ECO:0000256" key="5">
    <source>
        <dbReference type="ARBA" id="ARBA00022679"/>
    </source>
</evidence>
<dbReference type="InterPro" id="IPR009081">
    <property type="entry name" value="PP-bd_ACP"/>
</dbReference>